<dbReference type="GO" id="GO:0000390">
    <property type="term" value="P:spliceosomal complex disassembly"/>
    <property type="evidence" value="ECO:0007669"/>
    <property type="project" value="TreeGrafter"/>
</dbReference>
<keyword evidence="9" id="KW-1185">Reference proteome</keyword>
<dbReference type="Pfam" id="PF00226">
    <property type="entry name" value="DnaJ"/>
    <property type="match status" value="1"/>
</dbReference>
<dbReference type="EMBL" id="BTRK01000005">
    <property type="protein sequence ID" value="GMR53258.1"/>
    <property type="molecule type" value="Genomic_DNA"/>
</dbReference>
<evidence type="ECO:0000256" key="5">
    <source>
        <dbReference type="ARBA" id="ARBA00023242"/>
    </source>
</evidence>
<dbReference type="GO" id="GO:0005737">
    <property type="term" value="C:cytoplasm"/>
    <property type="evidence" value="ECO:0007669"/>
    <property type="project" value="UniProtKB-SubCell"/>
</dbReference>
<evidence type="ECO:0000256" key="3">
    <source>
        <dbReference type="ARBA" id="ARBA00022490"/>
    </source>
</evidence>
<comment type="caution">
    <text evidence="8">The sequence shown here is derived from an EMBL/GenBank/DDBJ whole genome shotgun (WGS) entry which is preliminary data.</text>
</comment>
<dbReference type="Gene3D" id="3.30.70.330">
    <property type="match status" value="1"/>
</dbReference>
<dbReference type="InterPro" id="IPR052094">
    <property type="entry name" value="Pre-mRNA-splicing_ERAD"/>
</dbReference>
<proteinExistence type="predicted"/>
<evidence type="ECO:0000313" key="8">
    <source>
        <dbReference type="EMBL" id="GMR53258.1"/>
    </source>
</evidence>
<dbReference type="PROSITE" id="PS00636">
    <property type="entry name" value="DNAJ_1"/>
    <property type="match status" value="1"/>
</dbReference>
<evidence type="ECO:0000259" key="7">
    <source>
        <dbReference type="PROSITE" id="PS50076"/>
    </source>
</evidence>
<dbReference type="CDD" id="cd06257">
    <property type="entry name" value="DnaJ"/>
    <property type="match status" value="1"/>
</dbReference>
<name>A0AAN5CYQ3_9BILA</name>
<feature type="domain" description="J" evidence="7">
    <location>
        <begin position="11"/>
        <end position="77"/>
    </location>
</feature>
<feature type="compositionally biased region" description="Basic and acidic residues" evidence="6">
    <location>
        <begin position="131"/>
        <end position="174"/>
    </location>
</feature>
<dbReference type="PANTHER" id="PTHR44313:SF1">
    <property type="entry name" value="DNAJ HOMOLOG SUBFAMILY C MEMBER 17"/>
    <property type="match status" value="1"/>
</dbReference>
<dbReference type="InterPro" id="IPR001623">
    <property type="entry name" value="DnaJ_domain"/>
</dbReference>
<reference evidence="9" key="1">
    <citation type="submission" date="2022-10" db="EMBL/GenBank/DDBJ databases">
        <title>Genome assembly of Pristionchus species.</title>
        <authorList>
            <person name="Yoshida K."/>
            <person name="Sommer R.J."/>
        </authorList>
    </citation>
    <scope>NUCLEOTIDE SEQUENCE [LARGE SCALE GENOMIC DNA]</scope>
    <source>
        <strain evidence="9">RS5460</strain>
    </source>
</reference>
<comment type="subcellular location">
    <subcellularLocation>
        <location evidence="2">Cytoplasm</location>
    </subcellularLocation>
    <subcellularLocation>
        <location evidence="1">Nucleus</location>
    </subcellularLocation>
</comment>
<dbReference type="GO" id="GO:0005681">
    <property type="term" value="C:spliceosomal complex"/>
    <property type="evidence" value="ECO:0007669"/>
    <property type="project" value="TreeGrafter"/>
</dbReference>
<feature type="compositionally biased region" description="Basic and acidic residues" evidence="6">
    <location>
        <begin position="74"/>
        <end position="123"/>
    </location>
</feature>
<dbReference type="Gene3D" id="1.10.287.110">
    <property type="entry name" value="DnaJ domain"/>
    <property type="match status" value="1"/>
</dbReference>
<feature type="region of interest" description="Disordered" evidence="6">
    <location>
        <begin position="236"/>
        <end position="289"/>
    </location>
</feature>
<organism evidence="8 9">
    <name type="scientific">Pristionchus mayeri</name>
    <dbReference type="NCBI Taxonomy" id="1317129"/>
    <lineage>
        <taxon>Eukaryota</taxon>
        <taxon>Metazoa</taxon>
        <taxon>Ecdysozoa</taxon>
        <taxon>Nematoda</taxon>
        <taxon>Chromadorea</taxon>
        <taxon>Rhabditida</taxon>
        <taxon>Rhabditina</taxon>
        <taxon>Diplogasteromorpha</taxon>
        <taxon>Diplogasteroidea</taxon>
        <taxon>Neodiplogasteridae</taxon>
        <taxon>Pristionchus</taxon>
    </lineage>
</organism>
<evidence type="ECO:0000256" key="4">
    <source>
        <dbReference type="ARBA" id="ARBA00023186"/>
    </source>
</evidence>
<evidence type="ECO:0000256" key="6">
    <source>
        <dbReference type="SAM" id="MobiDB-lite"/>
    </source>
</evidence>
<dbReference type="PRINTS" id="PR00625">
    <property type="entry name" value="JDOMAIN"/>
</dbReference>
<keyword evidence="4" id="KW-0143">Chaperone</keyword>
<dbReference type="SMART" id="SM00271">
    <property type="entry name" value="DnaJ"/>
    <property type="match status" value="1"/>
</dbReference>
<dbReference type="InterPro" id="IPR012677">
    <property type="entry name" value="Nucleotide-bd_a/b_plait_sf"/>
</dbReference>
<keyword evidence="5" id="KW-0539">Nucleus</keyword>
<dbReference type="SUPFAM" id="SSF46565">
    <property type="entry name" value="Chaperone J-domain"/>
    <property type="match status" value="1"/>
</dbReference>
<evidence type="ECO:0000256" key="2">
    <source>
        <dbReference type="ARBA" id="ARBA00004496"/>
    </source>
</evidence>
<accession>A0AAN5CYQ3</accession>
<feature type="compositionally biased region" description="Basic and acidic residues" evidence="6">
    <location>
        <begin position="256"/>
        <end position="274"/>
    </location>
</feature>
<dbReference type="Proteomes" id="UP001328107">
    <property type="component" value="Unassembled WGS sequence"/>
</dbReference>
<feature type="region of interest" description="Disordered" evidence="6">
    <location>
        <begin position="74"/>
        <end position="183"/>
    </location>
</feature>
<feature type="compositionally biased region" description="Basic and acidic residues" evidence="6">
    <location>
        <begin position="318"/>
        <end position="327"/>
    </location>
</feature>
<sequence length="327" mass="37972">EFQMPPSSSFDPYAVLELQKGCSEGDIQKAYKKQCLKWHPDKNRSNEEEASKRFILAKEAFDLLFDKTARAEFDRKKEGERVRDERQRERNEKADGERRRFMEDLERREREAEERLKRPKDGSGPKTAAQKKREEERAKESMEEIRRRLEKEVNEELKQQKETFHRVRKEREDAAAAMKPRPQLKVEWRGGEYDEKRLRAIFKRYGKINAITGILEKKKGKGKMCVVEYESGEPSWGAELESGKEGEGFKATWMTEPERMGEGRELDVKEEEKNGGGGGEECSGGVDVSGMSFEELHAMMLGDLEPPTKKVKGNQDPSWKEENCQID</sequence>
<evidence type="ECO:0000313" key="9">
    <source>
        <dbReference type="Proteomes" id="UP001328107"/>
    </source>
</evidence>
<feature type="region of interest" description="Disordered" evidence="6">
    <location>
        <begin position="301"/>
        <end position="327"/>
    </location>
</feature>
<dbReference type="InterPro" id="IPR036869">
    <property type="entry name" value="J_dom_sf"/>
</dbReference>
<evidence type="ECO:0000256" key="1">
    <source>
        <dbReference type="ARBA" id="ARBA00004123"/>
    </source>
</evidence>
<dbReference type="PANTHER" id="PTHR44313">
    <property type="entry name" value="DNAJ HOMOLOG SUBFAMILY C MEMBER 17"/>
    <property type="match status" value="1"/>
</dbReference>
<dbReference type="AlphaFoldDB" id="A0AAN5CYQ3"/>
<keyword evidence="3" id="KW-0963">Cytoplasm</keyword>
<gene>
    <name evidence="8" type="ORF">PMAYCL1PPCAC_23453</name>
</gene>
<protein>
    <recommendedName>
        <fullName evidence="7">J domain-containing protein</fullName>
    </recommendedName>
</protein>
<dbReference type="InterPro" id="IPR018253">
    <property type="entry name" value="DnaJ_domain_CS"/>
</dbReference>
<feature type="non-terminal residue" evidence="8">
    <location>
        <position position="1"/>
    </location>
</feature>
<dbReference type="PROSITE" id="PS50076">
    <property type="entry name" value="DNAJ_2"/>
    <property type="match status" value="1"/>
</dbReference>